<accession>A0A645DTU1</accession>
<proteinExistence type="predicted"/>
<organism evidence="2">
    <name type="scientific">bioreactor metagenome</name>
    <dbReference type="NCBI Taxonomy" id="1076179"/>
    <lineage>
        <taxon>unclassified sequences</taxon>
        <taxon>metagenomes</taxon>
        <taxon>ecological metagenomes</taxon>
    </lineage>
</organism>
<reference evidence="2" key="1">
    <citation type="submission" date="2019-08" db="EMBL/GenBank/DDBJ databases">
        <authorList>
            <person name="Kucharzyk K."/>
            <person name="Murdoch R.W."/>
            <person name="Higgins S."/>
            <person name="Loffler F."/>
        </authorList>
    </citation>
    <scope>NUCLEOTIDE SEQUENCE</scope>
</reference>
<feature type="compositionally biased region" description="Low complexity" evidence="1">
    <location>
        <begin position="118"/>
        <end position="135"/>
    </location>
</feature>
<evidence type="ECO:0000313" key="2">
    <source>
        <dbReference type="EMBL" id="MPM91852.1"/>
    </source>
</evidence>
<protein>
    <submittedName>
        <fullName evidence="2">Uncharacterized protein</fullName>
    </submittedName>
</protein>
<dbReference type="EMBL" id="VSSQ01038861">
    <property type="protein sequence ID" value="MPM91852.1"/>
    <property type="molecule type" value="Genomic_DNA"/>
</dbReference>
<evidence type="ECO:0000256" key="1">
    <source>
        <dbReference type="SAM" id="MobiDB-lite"/>
    </source>
</evidence>
<sequence>MASQRSSRRSRAAALSSWLRWMLPCSRATTSASSLQSLGTRQRSQTCSSRRALRCSWPIWRGSTSAGVLPLPKSWQRQAKRTDSGACKRADMSSTIMACMPQSISGWYSARWGTPQSLSSSGSSRARAPHSRSMSNMREGWGSIRPRLISCHTRSGTRASTSPAATISRMSSMVSGATEKSVKRAAKRARRRMRTGSSRKASVTWRSTRSLRSCWPW</sequence>
<comment type="caution">
    <text evidence="2">The sequence shown here is derived from an EMBL/GenBank/DDBJ whole genome shotgun (WGS) entry which is preliminary data.</text>
</comment>
<dbReference type="AlphaFoldDB" id="A0A645DTU1"/>
<gene>
    <name evidence="2" type="ORF">SDC9_138986</name>
</gene>
<feature type="region of interest" description="Disordered" evidence="1">
    <location>
        <begin position="118"/>
        <end position="138"/>
    </location>
</feature>
<name>A0A645DTU1_9ZZZZ</name>